<dbReference type="EMBL" id="LVJH01000003">
    <property type="protein sequence ID" value="OAB45446.1"/>
    <property type="molecule type" value="Genomic_DNA"/>
</dbReference>
<evidence type="ECO:0000313" key="1">
    <source>
        <dbReference type="EMBL" id="OAB45446.1"/>
    </source>
</evidence>
<organism evidence="1 2">
    <name type="scientific">Paenibacillus glacialis</name>
    <dbReference type="NCBI Taxonomy" id="494026"/>
    <lineage>
        <taxon>Bacteria</taxon>
        <taxon>Bacillati</taxon>
        <taxon>Bacillota</taxon>
        <taxon>Bacilli</taxon>
        <taxon>Bacillales</taxon>
        <taxon>Paenibacillaceae</taxon>
        <taxon>Paenibacillus</taxon>
    </lineage>
</organism>
<sequence>MRKIISTLLVLLILFNSIPNYGYSLNVNADGSGGISTRSTNVWAEEYKVEFGKDVKIHFSFDDEPHPVRIEIYKDEQWLKKSTVWSTDMSNT</sequence>
<evidence type="ECO:0000313" key="2">
    <source>
        <dbReference type="Proteomes" id="UP000076967"/>
    </source>
</evidence>
<comment type="caution">
    <text evidence="1">The sequence shown here is derived from an EMBL/GenBank/DDBJ whole genome shotgun (WGS) entry which is preliminary data.</text>
</comment>
<dbReference type="OrthoDB" id="10016022at2"/>
<proteinExistence type="predicted"/>
<keyword evidence="2" id="KW-1185">Reference proteome</keyword>
<reference evidence="1 2" key="1">
    <citation type="submission" date="2016-03" db="EMBL/GenBank/DDBJ databases">
        <title>Draft genome sequence of Paenibacillus glacialis DSM 22343.</title>
        <authorList>
            <person name="Shin S.-K."/>
            <person name="Yi H."/>
        </authorList>
    </citation>
    <scope>NUCLEOTIDE SEQUENCE [LARGE SCALE GENOMIC DNA]</scope>
    <source>
        <strain evidence="1 2">DSM 22343</strain>
    </source>
</reference>
<accession>A0A168N6F2</accession>
<dbReference type="STRING" id="494026.PGLA_04115"/>
<protein>
    <submittedName>
        <fullName evidence="1">Uncharacterized protein</fullName>
    </submittedName>
</protein>
<dbReference type="Proteomes" id="UP000076967">
    <property type="component" value="Unassembled WGS sequence"/>
</dbReference>
<gene>
    <name evidence="1" type="ORF">PGLA_04115</name>
</gene>
<dbReference type="AlphaFoldDB" id="A0A168N6F2"/>
<dbReference type="RefSeq" id="WP_068529109.1">
    <property type="nucleotide sequence ID" value="NZ_LVJH01000003.1"/>
</dbReference>
<name>A0A168N6F2_9BACL</name>